<gene>
    <name evidence="4" type="ordered locus">AZC_4295</name>
</gene>
<sequence>MGERMAGQALHWLGTAARRAGSAARTGGRVLLDLALPPTCIACKAIVGTPGTLCAACWRDLRLIERPYCERLGTPFPFEDGATRLSVEAVTDPPAFDRARAATLFGPVSQDLVHGLKYADRMDLALPMARLMARAGADLLADADLILPVPLHGLRLWRRRFNQAALLARHVSHLSGVPVRTDVLRRVRATPSQVSLSREERRANVAGAFDVPPPLRAAVEGRHLLLVDDVMTTGATLESCARVLRRSSAAAIDVLTFARVVDGG</sequence>
<dbReference type="InterPro" id="IPR051910">
    <property type="entry name" value="ComF/GntX_DNA_util-trans"/>
</dbReference>
<dbReference type="SUPFAM" id="SSF53271">
    <property type="entry name" value="PRTase-like"/>
    <property type="match status" value="1"/>
</dbReference>
<accession>A8HVA9</accession>
<evidence type="ECO:0000313" key="5">
    <source>
        <dbReference type="Proteomes" id="UP000000270"/>
    </source>
</evidence>
<dbReference type="eggNOG" id="COG1040">
    <property type="taxonomic scope" value="Bacteria"/>
</dbReference>
<reference evidence="4 5" key="4">
    <citation type="journal article" date="2009" name="Appl. Environ. Microbiol.">
        <title>Comparative genome-wide transcriptional profiling of Azorhizobium caulinodans ORS571 grown under free-living and symbiotic conditions.</title>
        <authorList>
            <person name="Tsukada S."/>
            <person name="Aono T."/>
            <person name="Akiba N."/>
            <person name="Lee KB."/>
            <person name="Liu CT."/>
            <person name="Toyazaki H."/>
            <person name="Oyaizu H."/>
        </authorList>
    </citation>
    <scope>NUCLEOTIDE SEQUENCE [LARGE SCALE GENOMIC DNA]</scope>
    <source>
        <strain evidence="5">ATCC 43989 / DSM 5975 / JCM 20966 / LMG 6465 / NBRC 14845 / NCIMB 13405 / ORS 571</strain>
    </source>
</reference>
<dbReference type="InterPro" id="IPR000836">
    <property type="entry name" value="PRTase_dom"/>
</dbReference>
<dbReference type="KEGG" id="azc:AZC_4295"/>
<dbReference type="EMBL" id="AP009384">
    <property type="protein sequence ID" value="BAF90293.1"/>
    <property type="molecule type" value="Genomic_DNA"/>
</dbReference>
<evidence type="ECO:0000256" key="1">
    <source>
        <dbReference type="ARBA" id="ARBA00008007"/>
    </source>
</evidence>
<name>A8HVA9_AZOC5</name>
<dbReference type="CDD" id="cd06223">
    <property type="entry name" value="PRTases_typeI"/>
    <property type="match status" value="1"/>
</dbReference>
<dbReference type="Pfam" id="PF18912">
    <property type="entry name" value="DZR_2"/>
    <property type="match status" value="1"/>
</dbReference>
<dbReference type="Pfam" id="PF00156">
    <property type="entry name" value="Pribosyltran"/>
    <property type="match status" value="1"/>
</dbReference>
<evidence type="ECO:0000313" key="4">
    <source>
        <dbReference type="EMBL" id="BAF90293.1"/>
    </source>
</evidence>
<feature type="domain" description="Double zinc ribbon" evidence="3">
    <location>
        <begin position="31"/>
        <end position="77"/>
    </location>
</feature>
<dbReference type="Proteomes" id="UP000000270">
    <property type="component" value="Chromosome"/>
</dbReference>
<dbReference type="HOGENOM" id="CLU_054549_0_0_5"/>
<dbReference type="PANTHER" id="PTHR47505:SF1">
    <property type="entry name" value="DNA UTILIZATION PROTEIN YHGH"/>
    <property type="match status" value="1"/>
</dbReference>
<proteinExistence type="inferred from homology"/>
<feature type="domain" description="Phosphoribosyltransferase" evidence="2">
    <location>
        <begin position="177"/>
        <end position="258"/>
    </location>
</feature>
<protein>
    <submittedName>
        <fullName evidence="4">Competence protein F</fullName>
    </submittedName>
</protein>
<reference evidence="4 5" key="6">
    <citation type="journal article" date="2011" name="Appl. Environ. Microbiol.">
        <title>Involvement of the azorhizobial chromosome partition gene (parA) in the onset of bacteroid differentiation during Sesbania rostrata stem nodule development.</title>
        <authorList>
            <person name="Liu CT."/>
            <person name="Lee KB."/>
            <person name="Wang YS."/>
            <person name="Peng MH."/>
            <person name="Lee KT."/>
            <person name="Suzuki S."/>
            <person name="Suzuki T."/>
            <person name="Oyaizu H."/>
        </authorList>
    </citation>
    <scope>NUCLEOTIDE SEQUENCE [LARGE SCALE GENOMIC DNA]</scope>
    <source>
        <strain evidence="5">ATCC 43989 / DSM 5975 / JCM 20966 / LMG 6465 / NBRC 14845 / NCIMB 13405 / ORS 571</strain>
    </source>
</reference>
<dbReference type="InterPro" id="IPR029057">
    <property type="entry name" value="PRTase-like"/>
</dbReference>
<reference evidence="4 5" key="1">
    <citation type="journal article" date="2007" name="Appl. Environ. Microbiol.">
        <title>Rhizobial factors required for stem nodule maturation and maintenance in Sesbania rostrata-Azorhizobium caulinodans ORS571 symbiosis.</title>
        <authorList>
            <person name="Suzuki S."/>
            <person name="Aono T."/>
            <person name="Lee KB."/>
            <person name="Suzuki T."/>
            <person name="Liu CT."/>
            <person name="Miwa H."/>
            <person name="Wakao S."/>
            <person name="Iki T."/>
            <person name="Oyaizu H."/>
        </authorList>
    </citation>
    <scope>NUCLEOTIDE SEQUENCE [LARGE SCALE GENOMIC DNA]</scope>
    <source>
        <strain evidence="5">ATCC 43989 / DSM 5975 / JCM 20966 / LMG 6465 / NBRC 14845 / NCIMB 13405 / ORS 571</strain>
    </source>
</reference>
<reference evidence="4 5" key="3">
    <citation type="journal article" date="2008" name="BMC Genomics">
        <title>The genome of the versatile nitrogen fixer Azorhizobium caulinodans ORS571.</title>
        <authorList>
            <person name="Lee KB."/>
            <person name="Backer P.D."/>
            <person name="Aono T."/>
            <person name="Liu CT."/>
            <person name="Suzuki S."/>
            <person name="Suzuki T."/>
            <person name="Kaneko T."/>
            <person name="Yamada M."/>
            <person name="Tabata S."/>
            <person name="Kupfer D.M."/>
            <person name="Najar F.Z."/>
            <person name="Wiley G.B."/>
            <person name="Roe B."/>
            <person name="Binnewies T.T."/>
            <person name="Ussery D.W."/>
            <person name="D'Haeze W."/>
            <person name="Herder J.D."/>
            <person name="Gevers D."/>
            <person name="Vereecke D."/>
            <person name="Holsters M."/>
            <person name="Oyaizu H."/>
        </authorList>
    </citation>
    <scope>NUCLEOTIDE SEQUENCE [LARGE SCALE GENOMIC DNA]</scope>
    <source>
        <strain evidence="5">ATCC 43989 / DSM 5975 / JCM 20966 / LMG 6465 / NBRC 14845 / NCIMB 13405 / ORS 571</strain>
    </source>
</reference>
<dbReference type="STRING" id="438753.AZC_4295"/>
<keyword evidence="5" id="KW-1185">Reference proteome</keyword>
<dbReference type="Gene3D" id="3.40.50.2020">
    <property type="match status" value="1"/>
</dbReference>
<evidence type="ECO:0000259" key="2">
    <source>
        <dbReference type="Pfam" id="PF00156"/>
    </source>
</evidence>
<dbReference type="PANTHER" id="PTHR47505">
    <property type="entry name" value="DNA UTILIZATION PROTEIN YHGH"/>
    <property type="match status" value="1"/>
</dbReference>
<reference evidence="5" key="2">
    <citation type="submission" date="2007-04" db="EMBL/GenBank/DDBJ databases">
        <title>Complete genome sequence of the nitrogen-fixing bacterium Azorhizobium caulinodans ORS571.</title>
        <authorList>
            <person name="Lee K.B."/>
            <person name="Backer P.D."/>
            <person name="Aono T."/>
            <person name="Liu C.T."/>
            <person name="Suzuki S."/>
            <person name="Suzuki T."/>
            <person name="Kaneko T."/>
            <person name="Yamada M."/>
            <person name="Tabata S."/>
            <person name="Kupfer D.M."/>
            <person name="Najar F.Z."/>
            <person name="Wiley G.B."/>
            <person name="Roe B."/>
            <person name="Binnewies T."/>
            <person name="Ussery D."/>
            <person name="Vereecke D."/>
            <person name="Gevers D."/>
            <person name="Holsters M."/>
            <person name="Oyaizu H."/>
        </authorList>
    </citation>
    <scope>NUCLEOTIDE SEQUENCE [LARGE SCALE GENOMIC DNA]</scope>
    <source>
        <strain evidence="5">ATCC 43989 / DSM 5975 / JCM 20966 / LMG 6465 / NBRC 14845 / NCIMB 13405 / ORS 571</strain>
    </source>
</reference>
<organism evidence="4 5">
    <name type="scientific">Azorhizobium caulinodans (strain ATCC 43989 / DSM 5975 / JCM 20966 / LMG 6465 / NBRC 14845 / NCIMB 13405 / ORS 571)</name>
    <dbReference type="NCBI Taxonomy" id="438753"/>
    <lineage>
        <taxon>Bacteria</taxon>
        <taxon>Pseudomonadati</taxon>
        <taxon>Pseudomonadota</taxon>
        <taxon>Alphaproteobacteria</taxon>
        <taxon>Hyphomicrobiales</taxon>
        <taxon>Xanthobacteraceae</taxon>
        <taxon>Azorhizobium</taxon>
    </lineage>
</organism>
<dbReference type="AlphaFoldDB" id="A8HVA9"/>
<reference evidence="4 5" key="5">
    <citation type="journal article" date="2010" name="Appl. Environ. Microbiol.">
        <title>phrR-like gene praR of Azorhizobium caulinodans ORS571 is essential for symbiosis with Sesbania rostrata and is involved in expression of reb genes.</title>
        <authorList>
            <person name="Akiba N."/>
            <person name="Aono T."/>
            <person name="Toyazaki H."/>
            <person name="Sato S."/>
            <person name="Oyaizu H."/>
        </authorList>
    </citation>
    <scope>NUCLEOTIDE SEQUENCE [LARGE SCALE GENOMIC DNA]</scope>
    <source>
        <strain evidence="5">ATCC 43989 / DSM 5975 / JCM 20966 / LMG 6465 / NBRC 14845 / NCIMB 13405 / ORS 571</strain>
    </source>
</reference>
<dbReference type="InterPro" id="IPR044005">
    <property type="entry name" value="DZR_2"/>
</dbReference>
<comment type="similarity">
    <text evidence="1">Belongs to the ComF/GntX family.</text>
</comment>
<evidence type="ECO:0000259" key="3">
    <source>
        <dbReference type="Pfam" id="PF18912"/>
    </source>
</evidence>